<dbReference type="PANTHER" id="PTHR43523">
    <property type="entry name" value="GLUCOSE-1-PHOSPHATE ADENYLYLTRANSFERASE-RELATED"/>
    <property type="match status" value="1"/>
</dbReference>
<dbReference type="GO" id="GO:0008878">
    <property type="term" value="F:glucose-1-phosphate adenylyltransferase activity"/>
    <property type="evidence" value="ECO:0007669"/>
    <property type="project" value="UniProtKB-EC"/>
</dbReference>
<dbReference type="NCBIfam" id="TIGR02092">
    <property type="entry name" value="glgD"/>
    <property type="match status" value="1"/>
</dbReference>
<dbReference type="InterPro" id="IPR011832">
    <property type="entry name" value="GlgDAde_trans"/>
</dbReference>
<proteinExistence type="inferred from homology"/>
<dbReference type="Proteomes" id="UP001267290">
    <property type="component" value="Unassembled WGS sequence"/>
</dbReference>
<dbReference type="EC" id="2.7.7.27" evidence="5"/>
<feature type="domain" description="Nucleotidyl transferase" evidence="3">
    <location>
        <begin position="17"/>
        <end position="150"/>
    </location>
</feature>
<keyword evidence="2" id="KW-0320">Glycogen biosynthesis</keyword>
<accession>A0ABU1P3I2</accession>
<evidence type="ECO:0000256" key="2">
    <source>
        <dbReference type="ARBA" id="ARBA00023056"/>
    </source>
</evidence>
<dbReference type="Gene3D" id="2.160.10.10">
    <property type="entry name" value="Hexapeptide repeat proteins"/>
    <property type="match status" value="1"/>
</dbReference>
<dbReference type="SUPFAM" id="SSF51161">
    <property type="entry name" value="Trimeric LpxA-like enzymes"/>
    <property type="match status" value="1"/>
</dbReference>
<protein>
    <submittedName>
        <fullName evidence="5">Glucose-1-phosphate adenylyltransferase</fullName>
        <ecNumber evidence="5">2.7.7.27</ecNumber>
    </submittedName>
</protein>
<keyword evidence="5" id="KW-0548">Nucleotidyltransferase</keyword>
<dbReference type="InterPro" id="IPR029044">
    <property type="entry name" value="Nucleotide-diphossugar_trans"/>
</dbReference>
<name>A0ABU1P3I2_9BACL</name>
<evidence type="ECO:0000313" key="5">
    <source>
        <dbReference type="EMBL" id="MDR6554304.1"/>
    </source>
</evidence>
<keyword evidence="6" id="KW-1185">Reference proteome</keyword>
<reference evidence="5 6" key="1">
    <citation type="submission" date="2023-07" db="EMBL/GenBank/DDBJ databases">
        <title>Sorghum-associated microbial communities from plants grown in Nebraska, USA.</title>
        <authorList>
            <person name="Schachtman D."/>
        </authorList>
    </citation>
    <scope>NUCLEOTIDE SEQUENCE [LARGE SCALE GENOMIC DNA]</scope>
    <source>
        <strain evidence="5 6">CC258</strain>
    </source>
</reference>
<dbReference type="Pfam" id="PF00483">
    <property type="entry name" value="NTP_transferase"/>
    <property type="match status" value="1"/>
</dbReference>
<sequence length="374" mass="42031">MKNVLGMINLMNEQDDLSTLTRNRCVGAVPFAGRYRLVDFALSNMSNSGIQKVLLLASPKADSLLEHVGDGQHWGLTGAEGGVSILAPAKTRLSQEGDLYHLYSHLEELKTCTEEYVLLAPSSVIYRMNFENMVDYHKISGADITLLYQHVAEIDRDAHIGKAFNLEMNEQGRVISVSHVYHELPTLTPHRIDLETMVLSRKLLVHIIEQSVERGYHGYLKDMIYAHLVDLHVQGYANHGYVAIMDSIESYYAHSMRLLQPQGWKEFMMNKESVYTCKEEEFDIDCHEASLVRNSFLGPGCRIEGYVENSILFPGVTVSRGASVRNSVIMQDCAIESSVYLDYVILDKQVVVEQGAVLCGELTHPFVAEKKGIM</sequence>
<dbReference type="InterPro" id="IPR011831">
    <property type="entry name" value="ADP-Glc_PPase"/>
</dbReference>
<organism evidence="5 6">
    <name type="scientific">Paenibacillus qinlingensis</name>
    <dbReference type="NCBI Taxonomy" id="1837343"/>
    <lineage>
        <taxon>Bacteria</taxon>
        <taxon>Bacillati</taxon>
        <taxon>Bacillota</taxon>
        <taxon>Bacilli</taxon>
        <taxon>Bacillales</taxon>
        <taxon>Paenibacillaceae</taxon>
        <taxon>Paenibacillus</taxon>
    </lineage>
</organism>
<comment type="caution">
    <text evidence="5">The sequence shown here is derived from an EMBL/GenBank/DDBJ whole genome shotgun (WGS) entry which is preliminary data.</text>
</comment>
<evidence type="ECO:0000259" key="3">
    <source>
        <dbReference type="Pfam" id="PF00483"/>
    </source>
</evidence>
<dbReference type="Pfam" id="PF24894">
    <property type="entry name" value="Hexapep_GlmU"/>
    <property type="match status" value="1"/>
</dbReference>
<dbReference type="InterPro" id="IPR005835">
    <property type="entry name" value="NTP_transferase_dom"/>
</dbReference>
<dbReference type="RefSeq" id="WP_310501738.1">
    <property type="nucleotide sequence ID" value="NZ_JAVDSB010000015.1"/>
</dbReference>
<dbReference type="Gene3D" id="3.90.550.10">
    <property type="entry name" value="Spore Coat Polysaccharide Biosynthesis Protein SpsA, Chain A"/>
    <property type="match status" value="1"/>
</dbReference>
<dbReference type="CDD" id="cd04651">
    <property type="entry name" value="LbH_G1P_AT_C"/>
    <property type="match status" value="1"/>
</dbReference>
<keyword evidence="5" id="KW-0808">Transferase</keyword>
<dbReference type="EMBL" id="JAVDSB010000015">
    <property type="protein sequence ID" value="MDR6554304.1"/>
    <property type="molecule type" value="Genomic_DNA"/>
</dbReference>
<evidence type="ECO:0000256" key="1">
    <source>
        <dbReference type="ARBA" id="ARBA00010443"/>
    </source>
</evidence>
<dbReference type="SUPFAM" id="SSF53448">
    <property type="entry name" value="Nucleotide-diphospho-sugar transferases"/>
    <property type="match status" value="1"/>
</dbReference>
<comment type="similarity">
    <text evidence="1">Belongs to the bacterial/plant glucose-1-phosphate adenylyltransferase family.</text>
</comment>
<dbReference type="InterPro" id="IPR056818">
    <property type="entry name" value="GlmU/GlgC-like_hexapep"/>
</dbReference>
<gene>
    <name evidence="5" type="ORF">J2736_005533</name>
</gene>
<dbReference type="InterPro" id="IPR011004">
    <property type="entry name" value="Trimer_LpxA-like_sf"/>
</dbReference>
<dbReference type="PANTHER" id="PTHR43523:SF6">
    <property type="entry name" value="GLYCOGEN BIOSYNTHESIS PROTEIN GLGD"/>
    <property type="match status" value="1"/>
</dbReference>
<evidence type="ECO:0000313" key="6">
    <source>
        <dbReference type="Proteomes" id="UP001267290"/>
    </source>
</evidence>
<evidence type="ECO:0000259" key="4">
    <source>
        <dbReference type="Pfam" id="PF24894"/>
    </source>
</evidence>
<feature type="domain" description="Glucose-1-phosphate adenylyltransferase/Bifunctional protein GlmU-like C-terminal hexapeptide" evidence="4">
    <location>
        <begin position="289"/>
        <end position="358"/>
    </location>
</feature>